<keyword evidence="2" id="KW-1185">Reference proteome</keyword>
<dbReference type="Proteomes" id="UP000076532">
    <property type="component" value="Unassembled WGS sequence"/>
</dbReference>
<name>A0A167SGW1_9AGAM</name>
<evidence type="ECO:0000313" key="1">
    <source>
        <dbReference type="EMBL" id="KZP01908.1"/>
    </source>
</evidence>
<protein>
    <submittedName>
        <fullName evidence="1">Uncharacterized protein</fullName>
    </submittedName>
</protein>
<dbReference type="OrthoDB" id="3270451at2759"/>
<dbReference type="EMBL" id="KV419391">
    <property type="protein sequence ID" value="KZP01908.1"/>
    <property type="molecule type" value="Genomic_DNA"/>
</dbReference>
<proteinExistence type="predicted"/>
<reference evidence="1 2" key="1">
    <citation type="journal article" date="2016" name="Mol. Biol. Evol.">
        <title>Comparative Genomics of Early-Diverging Mushroom-Forming Fungi Provides Insights into the Origins of Lignocellulose Decay Capabilities.</title>
        <authorList>
            <person name="Nagy L.G."/>
            <person name="Riley R."/>
            <person name="Tritt A."/>
            <person name="Adam C."/>
            <person name="Daum C."/>
            <person name="Floudas D."/>
            <person name="Sun H."/>
            <person name="Yadav J.S."/>
            <person name="Pangilinan J."/>
            <person name="Larsson K.H."/>
            <person name="Matsuura K."/>
            <person name="Barry K."/>
            <person name="Labutti K."/>
            <person name="Kuo R."/>
            <person name="Ohm R.A."/>
            <person name="Bhattacharya S.S."/>
            <person name="Shirouzu T."/>
            <person name="Yoshinaga Y."/>
            <person name="Martin F.M."/>
            <person name="Grigoriev I.V."/>
            <person name="Hibbett D.S."/>
        </authorList>
    </citation>
    <scope>NUCLEOTIDE SEQUENCE [LARGE SCALE GENOMIC DNA]</scope>
    <source>
        <strain evidence="1 2">CBS 109695</strain>
    </source>
</reference>
<dbReference type="AlphaFoldDB" id="A0A167SGW1"/>
<evidence type="ECO:0000313" key="2">
    <source>
        <dbReference type="Proteomes" id="UP000076532"/>
    </source>
</evidence>
<organism evidence="1 2">
    <name type="scientific">Athelia psychrophila</name>
    <dbReference type="NCBI Taxonomy" id="1759441"/>
    <lineage>
        <taxon>Eukaryota</taxon>
        <taxon>Fungi</taxon>
        <taxon>Dikarya</taxon>
        <taxon>Basidiomycota</taxon>
        <taxon>Agaricomycotina</taxon>
        <taxon>Agaricomycetes</taxon>
        <taxon>Agaricomycetidae</taxon>
        <taxon>Atheliales</taxon>
        <taxon>Atheliaceae</taxon>
        <taxon>Athelia</taxon>
    </lineage>
</organism>
<accession>A0A167SGW1</accession>
<gene>
    <name evidence="1" type="ORF">FIBSPDRAFT_906333</name>
</gene>
<sequence>YMRPCTPHFVLGPSRSITLGRHFYAASCIRRSCFGIVHTFIMGLAITNTSHDRDTKSLLRQMMALWYRHLIIQDQFGATVTDPHVPNIATAEGLLDIIVVGCILEFAAVLTRHRYEPGYDAESDHAITAGVQECHARSRFRVIMKTFATQYMTIISGHIVHPSYIWNKLLVQFGARLVTYMKKKTKVVPKSPGVNTKSIAKAVRTHLVTDHPHLVAPFTLELKNNPTSLTWNGPAIEVMPRKSGIDGAMDALGLQESREMPNDPLYCGHEDDAYFKGEWSDEGWESDEAQN</sequence>
<feature type="non-terminal residue" evidence="1">
    <location>
        <position position="1"/>
    </location>
</feature>